<keyword evidence="1" id="KW-0812">Transmembrane</keyword>
<feature type="transmembrane region" description="Helical" evidence="1">
    <location>
        <begin position="156"/>
        <end position="176"/>
    </location>
</feature>
<gene>
    <name evidence="2" type="ORF">FC27_GL000615</name>
</gene>
<evidence type="ECO:0000256" key="1">
    <source>
        <dbReference type="SAM" id="Phobius"/>
    </source>
</evidence>
<protein>
    <submittedName>
        <fullName evidence="2">Uncharacterized protein</fullName>
    </submittedName>
</protein>
<feature type="transmembrane region" description="Helical" evidence="1">
    <location>
        <begin position="413"/>
        <end position="435"/>
    </location>
</feature>
<dbReference type="Proteomes" id="UP000051647">
    <property type="component" value="Unassembled WGS sequence"/>
</dbReference>
<evidence type="ECO:0000313" key="2">
    <source>
        <dbReference type="EMBL" id="KRL66344.1"/>
    </source>
</evidence>
<dbReference type="AlphaFoldDB" id="A0A0R1SKE9"/>
<dbReference type="eggNOG" id="ENOG5030GBR">
    <property type="taxonomic scope" value="Bacteria"/>
</dbReference>
<comment type="caution">
    <text evidence="2">The sequence shown here is derived from an EMBL/GenBank/DDBJ whole genome shotgun (WGS) entry which is preliminary data.</text>
</comment>
<feature type="transmembrane region" description="Helical" evidence="1">
    <location>
        <begin position="287"/>
        <end position="304"/>
    </location>
</feature>
<evidence type="ECO:0000313" key="3">
    <source>
        <dbReference type="Proteomes" id="UP000051647"/>
    </source>
</evidence>
<dbReference type="STRING" id="1423815.FC27_GL000615"/>
<dbReference type="RefSeq" id="WP_010625051.1">
    <property type="nucleotide sequence ID" value="NZ_AZFA01000015.1"/>
</dbReference>
<accession>A0A0R1SKE9</accession>
<dbReference type="EMBL" id="AZFA01000015">
    <property type="protein sequence ID" value="KRL66344.1"/>
    <property type="molecule type" value="Genomic_DNA"/>
</dbReference>
<organism evidence="2 3">
    <name type="scientific">Companilactobacillus versmoldensis DSM 14857 = KCTC 3814</name>
    <dbReference type="NCBI Taxonomy" id="1423815"/>
    <lineage>
        <taxon>Bacteria</taxon>
        <taxon>Bacillati</taxon>
        <taxon>Bacillota</taxon>
        <taxon>Bacilli</taxon>
        <taxon>Lactobacillales</taxon>
        <taxon>Lactobacillaceae</taxon>
        <taxon>Companilactobacillus</taxon>
    </lineage>
</organism>
<reference evidence="2 3" key="1">
    <citation type="journal article" date="2015" name="Genome Announc.">
        <title>Expanding the biotechnology potential of lactobacilli through comparative genomics of 213 strains and associated genera.</title>
        <authorList>
            <person name="Sun Z."/>
            <person name="Harris H.M."/>
            <person name="McCann A."/>
            <person name="Guo C."/>
            <person name="Argimon S."/>
            <person name="Zhang W."/>
            <person name="Yang X."/>
            <person name="Jeffery I.B."/>
            <person name="Cooney J.C."/>
            <person name="Kagawa T.F."/>
            <person name="Liu W."/>
            <person name="Song Y."/>
            <person name="Salvetti E."/>
            <person name="Wrobel A."/>
            <person name="Rasinkangas P."/>
            <person name="Parkhill J."/>
            <person name="Rea M.C."/>
            <person name="O'Sullivan O."/>
            <person name="Ritari J."/>
            <person name="Douillard F.P."/>
            <person name="Paul Ross R."/>
            <person name="Yang R."/>
            <person name="Briner A.E."/>
            <person name="Felis G.E."/>
            <person name="de Vos W.M."/>
            <person name="Barrangou R."/>
            <person name="Klaenhammer T.R."/>
            <person name="Caufield P.W."/>
            <person name="Cui Y."/>
            <person name="Zhang H."/>
            <person name="O'Toole P.W."/>
        </authorList>
    </citation>
    <scope>NUCLEOTIDE SEQUENCE [LARGE SCALE GENOMIC DNA]</scope>
    <source>
        <strain evidence="2 3">DSM 14857</strain>
    </source>
</reference>
<feature type="transmembrane region" description="Helical" evidence="1">
    <location>
        <begin position="39"/>
        <end position="62"/>
    </location>
</feature>
<keyword evidence="1" id="KW-1133">Transmembrane helix</keyword>
<dbReference type="OrthoDB" id="2145319at2"/>
<keyword evidence="3" id="KW-1185">Reference proteome</keyword>
<feature type="transmembrane region" description="Helical" evidence="1">
    <location>
        <begin position="380"/>
        <end position="401"/>
    </location>
</feature>
<name>A0A0R1SKE9_9LACO</name>
<sequence>MRKSLEALSTGVLVLLANAGVVIPYFFCLMLYNQNKSDSVYALPFLMLYTFRCIGMLLTAHLKYPATTMLNVSSAFGVLGSLLMLFSEYSLFGVLGGILLGLSSSWIWPYFLTIRSRGKLADQYSLGRDSNLSSLIALIVLLIVSYYASLSQAINLAFGVLAIFYVLAWLGGIYIKREIDFYQVSDFKLSRPKANRVILNLVYLTILVILIFMIRYSRLTTTSHVIDLLMCLLAAIILGILLYYQLEIHKRIFPLSLGALNRGVVMNFLLLYSAFDSSLRFKSNTTAMIFIVYIVGFEAGPILLKKIIEWRYPLLIIGLLLTLFNFLPLYFLGLFFCAIFVGSDNVILNQSLYSHPNLDGERAFLIKYQLSSIGNISQQLLYMTFIYILSYSFNLNVLSFFNAQSQGASFKLLTMMHTVITLWIVIFASVTYYFVHKNGEIQTTK</sequence>
<feature type="transmembrane region" description="Helical" evidence="1">
    <location>
        <begin position="222"/>
        <end position="243"/>
    </location>
</feature>
<keyword evidence="1" id="KW-0472">Membrane</keyword>
<dbReference type="PATRIC" id="fig|1423815.3.peg.623"/>
<feature type="transmembrane region" description="Helical" evidence="1">
    <location>
        <begin position="316"/>
        <end position="341"/>
    </location>
</feature>
<feature type="transmembrane region" description="Helical" evidence="1">
    <location>
        <begin position="197"/>
        <end position="216"/>
    </location>
</feature>
<feature type="transmembrane region" description="Helical" evidence="1">
    <location>
        <begin position="12"/>
        <end position="33"/>
    </location>
</feature>
<feature type="transmembrane region" description="Helical" evidence="1">
    <location>
        <begin position="132"/>
        <end position="150"/>
    </location>
</feature>
<proteinExistence type="predicted"/>
<feature type="transmembrane region" description="Helical" evidence="1">
    <location>
        <begin position="255"/>
        <end position="275"/>
    </location>
</feature>
<feature type="transmembrane region" description="Helical" evidence="1">
    <location>
        <begin position="92"/>
        <end position="111"/>
    </location>
</feature>